<dbReference type="Proteomes" id="UP000294641">
    <property type="component" value="Unassembled WGS sequence"/>
</dbReference>
<evidence type="ECO:0000313" key="6">
    <source>
        <dbReference type="Proteomes" id="UP000294641"/>
    </source>
</evidence>
<evidence type="ECO:0000313" key="5">
    <source>
        <dbReference type="Proteomes" id="UP000254330"/>
    </source>
</evidence>
<reference evidence="3 5" key="1">
    <citation type="submission" date="2018-06" db="EMBL/GenBank/DDBJ databases">
        <authorList>
            <consortium name="Pathogen Informatics"/>
            <person name="Doyle S."/>
        </authorList>
    </citation>
    <scope>NUCLEOTIDE SEQUENCE [LARGE SCALE GENOMIC DNA]</scope>
    <source>
        <strain evidence="3 5">NCTC10597</strain>
    </source>
</reference>
<keyword evidence="2" id="KW-0812">Transmembrane</keyword>
<gene>
    <name evidence="4" type="ORF">DFR61_10748</name>
    <name evidence="3" type="ORF">NCTC10597_01461</name>
</gene>
<proteinExistence type="predicted"/>
<dbReference type="EMBL" id="UGNP01000001">
    <property type="protein sequence ID" value="STX09765.1"/>
    <property type="molecule type" value="Genomic_DNA"/>
</dbReference>
<feature type="compositionally biased region" description="Polar residues" evidence="1">
    <location>
        <begin position="46"/>
        <end position="57"/>
    </location>
</feature>
<organism evidence="3 5">
    <name type="scientific">Kurthia zopfii</name>
    <dbReference type="NCBI Taxonomy" id="1650"/>
    <lineage>
        <taxon>Bacteria</taxon>
        <taxon>Bacillati</taxon>
        <taxon>Bacillota</taxon>
        <taxon>Bacilli</taxon>
        <taxon>Bacillales</taxon>
        <taxon>Caryophanaceae</taxon>
        <taxon>Kurthia</taxon>
    </lineage>
</organism>
<reference evidence="4 6" key="2">
    <citation type="submission" date="2019-03" db="EMBL/GenBank/DDBJ databases">
        <title>Genomic Encyclopedia of Type Strains, Phase IV (KMG-IV): sequencing the most valuable type-strain genomes for metagenomic binning, comparative biology and taxonomic classification.</title>
        <authorList>
            <person name="Goeker M."/>
        </authorList>
    </citation>
    <scope>NUCLEOTIDE SEQUENCE [LARGE SCALE GENOMIC DNA]</scope>
    <source>
        <strain evidence="4 6">DSM 20580</strain>
    </source>
</reference>
<comment type="caution">
    <text evidence="3">The sequence shown here is derived from an EMBL/GenBank/DDBJ whole genome shotgun (WGS) entry which is preliminary data.</text>
</comment>
<feature type="region of interest" description="Disordered" evidence="1">
    <location>
        <begin position="36"/>
        <end position="57"/>
    </location>
</feature>
<keyword evidence="2" id="KW-0472">Membrane</keyword>
<evidence type="ECO:0000313" key="3">
    <source>
        <dbReference type="EMBL" id="STX09765.1"/>
    </source>
</evidence>
<dbReference type="RefSeq" id="WP_166636072.1">
    <property type="nucleotide sequence ID" value="NZ_BJUE01000008.1"/>
</dbReference>
<dbReference type="AlphaFoldDB" id="A0A8B4QAP6"/>
<protein>
    <submittedName>
        <fullName evidence="3">Uncharacterized protein</fullName>
    </submittedName>
</protein>
<feature type="transmembrane region" description="Helical" evidence="2">
    <location>
        <begin position="6"/>
        <end position="27"/>
    </location>
</feature>
<sequence>MSWIIGSFSLIIALVVIFTILQVINRIQKSRSIQHRKHSNIEARFTKSNRSSKGGAY</sequence>
<dbReference type="EMBL" id="SNZG01000007">
    <property type="protein sequence ID" value="TDR40933.1"/>
    <property type="molecule type" value="Genomic_DNA"/>
</dbReference>
<accession>A0A8B4QAP6</accession>
<evidence type="ECO:0000256" key="2">
    <source>
        <dbReference type="SAM" id="Phobius"/>
    </source>
</evidence>
<keyword evidence="6" id="KW-1185">Reference proteome</keyword>
<keyword evidence="2" id="KW-1133">Transmembrane helix</keyword>
<evidence type="ECO:0000313" key="4">
    <source>
        <dbReference type="EMBL" id="TDR40933.1"/>
    </source>
</evidence>
<name>A0A8B4QAP6_9BACL</name>
<evidence type="ECO:0000256" key="1">
    <source>
        <dbReference type="SAM" id="MobiDB-lite"/>
    </source>
</evidence>
<dbReference type="Proteomes" id="UP000254330">
    <property type="component" value="Unassembled WGS sequence"/>
</dbReference>